<evidence type="ECO:0000313" key="3">
    <source>
        <dbReference type="EMBL" id="GAA2441752.1"/>
    </source>
</evidence>
<organism evidence="3 4">
    <name type="scientific">Actinomadura vinacea</name>
    <dbReference type="NCBI Taxonomy" id="115336"/>
    <lineage>
        <taxon>Bacteria</taxon>
        <taxon>Bacillati</taxon>
        <taxon>Actinomycetota</taxon>
        <taxon>Actinomycetes</taxon>
        <taxon>Streptosporangiales</taxon>
        <taxon>Thermomonosporaceae</taxon>
        <taxon>Actinomadura</taxon>
    </lineage>
</organism>
<accession>A0ABN3JYP8</accession>
<keyword evidence="1" id="KW-1133">Transmembrane helix</keyword>
<dbReference type="RefSeq" id="WP_344594498.1">
    <property type="nucleotide sequence ID" value="NZ_BAAARW010000026.1"/>
</dbReference>
<keyword evidence="4" id="KW-1185">Reference proteome</keyword>
<feature type="transmembrane region" description="Helical" evidence="1">
    <location>
        <begin position="89"/>
        <end position="108"/>
    </location>
</feature>
<sequence length="164" mass="17258">MGLQLPPELAGWLGVLGFTWPEADETKLFELGNTWTGFASTLQTAGDEADALVQQVWTENKGADFEALQQAWADPDAAVANLRTASRSCLAAGIGLFIAALVVLALKIMVIVQLIILVIQIAQAIATAIATFGASLLQIPIFKMITKVIVDILVDQAVGALLGG</sequence>
<dbReference type="InterPro" id="IPR057746">
    <property type="entry name" value="CpnT-like_N"/>
</dbReference>
<proteinExistence type="predicted"/>
<keyword evidence="1" id="KW-0812">Transmembrane</keyword>
<protein>
    <recommendedName>
        <fullName evidence="2">Outer membrane channel protein CpnT-like N-terminal domain-containing protein</fullName>
    </recommendedName>
</protein>
<dbReference type="Proteomes" id="UP001501231">
    <property type="component" value="Unassembled WGS sequence"/>
</dbReference>
<evidence type="ECO:0000256" key="1">
    <source>
        <dbReference type="SAM" id="Phobius"/>
    </source>
</evidence>
<comment type="caution">
    <text evidence="3">The sequence shown here is derived from an EMBL/GenBank/DDBJ whole genome shotgun (WGS) entry which is preliminary data.</text>
</comment>
<name>A0ABN3JYP8_9ACTN</name>
<gene>
    <name evidence="3" type="ORF">GCM10010191_67520</name>
</gene>
<dbReference type="Pfam" id="PF25547">
    <property type="entry name" value="WXG100_2"/>
    <property type="match status" value="1"/>
</dbReference>
<feature type="domain" description="Outer membrane channel protein CpnT-like N-terminal" evidence="2">
    <location>
        <begin position="17"/>
        <end position="142"/>
    </location>
</feature>
<evidence type="ECO:0000259" key="2">
    <source>
        <dbReference type="Pfam" id="PF25547"/>
    </source>
</evidence>
<feature type="transmembrane region" description="Helical" evidence="1">
    <location>
        <begin position="114"/>
        <end position="137"/>
    </location>
</feature>
<evidence type="ECO:0000313" key="4">
    <source>
        <dbReference type="Proteomes" id="UP001501231"/>
    </source>
</evidence>
<dbReference type="EMBL" id="BAAARW010000026">
    <property type="protein sequence ID" value="GAA2441752.1"/>
    <property type="molecule type" value="Genomic_DNA"/>
</dbReference>
<keyword evidence="1" id="KW-0472">Membrane</keyword>
<reference evidence="3 4" key="1">
    <citation type="journal article" date="2019" name="Int. J. Syst. Evol. Microbiol.">
        <title>The Global Catalogue of Microorganisms (GCM) 10K type strain sequencing project: providing services to taxonomists for standard genome sequencing and annotation.</title>
        <authorList>
            <consortium name="The Broad Institute Genomics Platform"/>
            <consortium name="The Broad Institute Genome Sequencing Center for Infectious Disease"/>
            <person name="Wu L."/>
            <person name="Ma J."/>
        </authorList>
    </citation>
    <scope>NUCLEOTIDE SEQUENCE [LARGE SCALE GENOMIC DNA]</scope>
    <source>
        <strain evidence="3 4">JCM 3325</strain>
    </source>
</reference>